<evidence type="ECO:0000313" key="4">
    <source>
        <dbReference type="Proteomes" id="UP000283374"/>
    </source>
</evidence>
<feature type="compositionally biased region" description="Acidic residues" evidence="2">
    <location>
        <begin position="308"/>
        <end position="318"/>
    </location>
</feature>
<evidence type="ECO:0000256" key="2">
    <source>
        <dbReference type="SAM" id="MobiDB-lite"/>
    </source>
</evidence>
<dbReference type="AlphaFoldDB" id="A0A413RN31"/>
<comment type="caution">
    <text evidence="3">The sequence shown here is derived from an EMBL/GenBank/DDBJ whole genome shotgun (WGS) entry which is preliminary data.</text>
</comment>
<feature type="coiled-coil region" evidence="1">
    <location>
        <begin position="101"/>
        <end position="128"/>
    </location>
</feature>
<feature type="region of interest" description="Disordered" evidence="2">
    <location>
        <begin position="30"/>
        <end position="51"/>
    </location>
</feature>
<protein>
    <submittedName>
        <fullName evidence="3">Glycoside hydrolase</fullName>
    </submittedName>
</protein>
<feature type="compositionally biased region" description="Low complexity" evidence="2">
    <location>
        <begin position="282"/>
        <end position="297"/>
    </location>
</feature>
<feature type="compositionally biased region" description="Basic and acidic residues" evidence="2">
    <location>
        <begin position="206"/>
        <end position="215"/>
    </location>
</feature>
<dbReference type="Proteomes" id="UP000283374">
    <property type="component" value="Unassembled WGS sequence"/>
</dbReference>
<evidence type="ECO:0000313" key="3">
    <source>
        <dbReference type="EMBL" id="RHA42688.1"/>
    </source>
</evidence>
<keyword evidence="1" id="KW-0175">Coiled coil</keyword>
<dbReference type="Gene3D" id="6.10.250.3150">
    <property type="match status" value="1"/>
</dbReference>
<sequence>MTHGNRSRRRPFAGGLVTAIALGAMLVGGAPLASADPTPPSDQDVRDARAAVQDASQSVAQMEVRLAELSVTSDAAELRVQQAGEAYTQALVDAQDAQGSADEAADAAQKAADDAEQARRTLVAIAREMARSGGSVDMIESLLSADGFQDVAQRTSALDRVSGKADEAVQEFRAATLVAGTLQEHAAASAKTATQKSKDAAASLRSAEKTQKDADDAVAAAGAERDALISNLAAARSTSVAVERARQDQLDAERRQRADDEAREAHEDTSSNGGGGNGGNGTTDDPPTTTDPGTTDPGKSDDPPATDPDPEPTDEPTA</sequence>
<feature type="region of interest" description="Disordered" evidence="2">
    <location>
        <begin position="189"/>
        <end position="220"/>
    </location>
</feature>
<name>A0A413RN31_9CELL</name>
<dbReference type="PROSITE" id="PS51318">
    <property type="entry name" value="TAT"/>
    <property type="match status" value="1"/>
</dbReference>
<accession>A0A413RN31</accession>
<gene>
    <name evidence="3" type="ORF">D1825_06800</name>
</gene>
<dbReference type="GO" id="GO:0016787">
    <property type="term" value="F:hydrolase activity"/>
    <property type="evidence" value="ECO:0007669"/>
    <property type="project" value="UniProtKB-KW"/>
</dbReference>
<feature type="non-terminal residue" evidence="3">
    <location>
        <position position="318"/>
    </location>
</feature>
<dbReference type="RefSeq" id="WP_407643309.1">
    <property type="nucleotide sequence ID" value="NZ_QWKP01000167.1"/>
</dbReference>
<feature type="region of interest" description="Disordered" evidence="2">
    <location>
        <begin position="232"/>
        <end position="318"/>
    </location>
</feature>
<reference evidence="3 4" key="1">
    <citation type="submission" date="2018-08" db="EMBL/GenBank/DDBJ databases">
        <title>Cellulomonas rhizosphaerae sp. nov., a novel actinomycete isolated from soil.</title>
        <authorList>
            <person name="Tian Y."/>
        </authorList>
    </citation>
    <scope>NUCLEOTIDE SEQUENCE [LARGE SCALE GENOMIC DNA]</scope>
    <source>
        <strain evidence="3 4">NEAU-TCZ24</strain>
    </source>
</reference>
<evidence type="ECO:0000256" key="1">
    <source>
        <dbReference type="SAM" id="Coils"/>
    </source>
</evidence>
<feature type="compositionally biased region" description="Low complexity" evidence="2">
    <location>
        <begin position="189"/>
        <end position="203"/>
    </location>
</feature>
<feature type="compositionally biased region" description="Basic and acidic residues" evidence="2">
    <location>
        <begin position="243"/>
        <end position="269"/>
    </location>
</feature>
<keyword evidence="4" id="KW-1185">Reference proteome</keyword>
<dbReference type="EMBL" id="QWKP01000167">
    <property type="protein sequence ID" value="RHA42688.1"/>
    <property type="molecule type" value="Genomic_DNA"/>
</dbReference>
<organism evidence="3 4">
    <name type="scientific">Cellulomonas rhizosphaerae</name>
    <dbReference type="NCBI Taxonomy" id="2293719"/>
    <lineage>
        <taxon>Bacteria</taxon>
        <taxon>Bacillati</taxon>
        <taxon>Actinomycetota</taxon>
        <taxon>Actinomycetes</taxon>
        <taxon>Micrococcales</taxon>
        <taxon>Cellulomonadaceae</taxon>
        <taxon>Cellulomonas</taxon>
    </lineage>
</organism>
<keyword evidence="3" id="KW-0378">Hydrolase</keyword>
<feature type="compositionally biased region" description="Gly residues" evidence="2">
    <location>
        <begin position="272"/>
        <end position="281"/>
    </location>
</feature>
<dbReference type="InterPro" id="IPR006311">
    <property type="entry name" value="TAT_signal"/>
</dbReference>
<proteinExistence type="predicted"/>